<comment type="caution">
    <text evidence="2">The sequence shown here is derived from an EMBL/GenBank/DDBJ whole genome shotgun (WGS) entry which is preliminary data.</text>
</comment>
<dbReference type="EMBL" id="RXIL01000027">
    <property type="protein sequence ID" value="RZN72628.1"/>
    <property type="molecule type" value="Genomic_DNA"/>
</dbReference>
<organism evidence="2 3">
    <name type="scientific">Candidatus Methanolliviera hydrocarbonicum</name>
    <dbReference type="NCBI Taxonomy" id="2491085"/>
    <lineage>
        <taxon>Archaea</taxon>
        <taxon>Methanobacteriati</taxon>
        <taxon>Methanobacteriota</taxon>
        <taxon>Candidatus Methanoliparia</taxon>
        <taxon>Candidatus Methanoliparales</taxon>
        <taxon>Candidatus Methanollivieraceae</taxon>
        <taxon>Candidatus Methanolliviera</taxon>
    </lineage>
</organism>
<dbReference type="AlphaFoldDB" id="A0A520KYD3"/>
<keyword evidence="1" id="KW-1133">Transmembrane helix</keyword>
<proteinExistence type="predicted"/>
<keyword evidence="1" id="KW-0472">Membrane</keyword>
<reference evidence="2 3" key="1">
    <citation type="journal article" date="2019" name="Nat. Microbiol.">
        <title>Wide diversity of methane and short-chain alkane metabolisms in uncultured archaea.</title>
        <authorList>
            <person name="Borrel G."/>
            <person name="Adam P.S."/>
            <person name="McKay L.J."/>
            <person name="Chen L.X."/>
            <person name="Sierra-Garcia I.N."/>
            <person name="Sieber C.M."/>
            <person name="Letourneur Q."/>
            <person name="Ghozlane A."/>
            <person name="Andersen G.L."/>
            <person name="Li W.J."/>
            <person name="Hallam S.J."/>
            <person name="Muyzer G."/>
            <person name="de Oliveira V.M."/>
            <person name="Inskeep W.P."/>
            <person name="Banfield J.F."/>
            <person name="Gribaldo S."/>
        </authorList>
    </citation>
    <scope>NUCLEOTIDE SEQUENCE [LARGE SCALE GENOMIC DNA]</scope>
    <source>
        <strain evidence="2">NM1b</strain>
    </source>
</reference>
<accession>A0A520KYD3</accession>
<keyword evidence="1" id="KW-0812">Transmembrane</keyword>
<evidence type="ECO:0000313" key="2">
    <source>
        <dbReference type="EMBL" id="RZN72628.1"/>
    </source>
</evidence>
<feature type="transmembrane region" description="Helical" evidence="1">
    <location>
        <begin position="83"/>
        <end position="105"/>
    </location>
</feature>
<feature type="transmembrane region" description="Helical" evidence="1">
    <location>
        <begin position="20"/>
        <end position="40"/>
    </location>
</feature>
<gene>
    <name evidence="2" type="ORF">EF807_01400</name>
</gene>
<dbReference type="Proteomes" id="UP000320766">
    <property type="component" value="Unassembled WGS sequence"/>
</dbReference>
<protein>
    <submittedName>
        <fullName evidence="2">Uncharacterized protein</fullName>
    </submittedName>
</protein>
<name>A0A520KYD3_9EURY</name>
<evidence type="ECO:0000256" key="1">
    <source>
        <dbReference type="SAM" id="Phobius"/>
    </source>
</evidence>
<feature type="transmembrane region" description="Helical" evidence="1">
    <location>
        <begin position="52"/>
        <end position="71"/>
    </location>
</feature>
<feature type="transmembrane region" description="Helical" evidence="1">
    <location>
        <begin position="178"/>
        <end position="203"/>
    </location>
</feature>
<feature type="transmembrane region" description="Helical" evidence="1">
    <location>
        <begin position="153"/>
        <end position="172"/>
    </location>
</feature>
<evidence type="ECO:0000313" key="3">
    <source>
        <dbReference type="Proteomes" id="UP000320766"/>
    </source>
</evidence>
<sequence>MSKEGKEKLIEIAKELKEHLPFTTLGAFTGILVMAMIVFAEVPSEISYKAFYTLHPIHVVLSAIVTTSMYKEHSLAKSSILKIILIGYIGSVGIATLSDSIIPYMGEVLLCLPNPGIHIGFIEKWWLVNPLAFLGIAIGYLRPTTKFPHAGHVLISTYASLFHITMALGTTIDWILFLPIFLFLFLAVWIPCCGSDIIFPLLFSRKD</sequence>
<feature type="transmembrane region" description="Helical" evidence="1">
    <location>
        <begin position="125"/>
        <end position="141"/>
    </location>
</feature>